<reference evidence="1 2" key="1">
    <citation type="submission" date="2018-11" db="EMBL/GenBank/DDBJ databases">
        <title>Vibrio ponticus strain CAIM 1751 pathogenic for the snapper Lutjanus guttatus.</title>
        <authorList>
            <person name="Soto-Rodriguez S."/>
            <person name="Lozano-Olvera R."/>
            <person name="Gomez-Gil B."/>
        </authorList>
    </citation>
    <scope>NUCLEOTIDE SEQUENCE [LARGE SCALE GENOMIC DNA]</scope>
    <source>
        <strain evidence="1 2">CAIM 1751</strain>
    </source>
</reference>
<dbReference type="Pfam" id="PF13419">
    <property type="entry name" value="HAD_2"/>
    <property type="match status" value="1"/>
</dbReference>
<evidence type="ECO:0000313" key="1">
    <source>
        <dbReference type="EMBL" id="ROV59728.1"/>
    </source>
</evidence>
<dbReference type="AlphaFoldDB" id="A0A3N3DZQ6"/>
<dbReference type="SUPFAM" id="SSF56784">
    <property type="entry name" value="HAD-like"/>
    <property type="match status" value="1"/>
</dbReference>
<dbReference type="SFLD" id="SFLDG01135">
    <property type="entry name" value="C1.5.6:_HAD__Beta-PGM__Phospha"/>
    <property type="match status" value="1"/>
</dbReference>
<dbReference type="PRINTS" id="PR00413">
    <property type="entry name" value="HADHALOGNASE"/>
</dbReference>
<comment type="caution">
    <text evidence="1">The sequence shown here is derived from an EMBL/GenBank/DDBJ whole genome shotgun (WGS) entry which is preliminary data.</text>
</comment>
<evidence type="ECO:0000313" key="2">
    <source>
        <dbReference type="Proteomes" id="UP000278792"/>
    </source>
</evidence>
<gene>
    <name evidence="1" type="ORF">EGH82_12610</name>
</gene>
<dbReference type="InterPro" id="IPR023198">
    <property type="entry name" value="PGP-like_dom2"/>
</dbReference>
<name>A0A3N3DZQ6_9VIBR</name>
<dbReference type="Proteomes" id="UP000278792">
    <property type="component" value="Unassembled WGS sequence"/>
</dbReference>
<dbReference type="PANTHER" id="PTHR18901:SF38">
    <property type="entry name" value="PSEUDOURIDINE-5'-PHOSPHATASE"/>
    <property type="match status" value="1"/>
</dbReference>
<dbReference type="CDD" id="cd07505">
    <property type="entry name" value="HAD_BPGM-like"/>
    <property type="match status" value="1"/>
</dbReference>
<dbReference type="SFLD" id="SFLDS00003">
    <property type="entry name" value="Haloacid_Dehalogenase"/>
    <property type="match status" value="1"/>
</dbReference>
<dbReference type="Gene3D" id="3.40.50.1000">
    <property type="entry name" value="HAD superfamily/HAD-like"/>
    <property type="match status" value="1"/>
</dbReference>
<organism evidence="1 2">
    <name type="scientific">Vibrio ponticus</name>
    <dbReference type="NCBI Taxonomy" id="265668"/>
    <lineage>
        <taxon>Bacteria</taxon>
        <taxon>Pseudomonadati</taxon>
        <taxon>Pseudomonadota</taxon>
        <taxon>Gammaproteobacteria</taxon>
        <taxon>Vibrionales</taxon>
        <taxon>Vibrionaceae</taxon>
        <taxon>Vibrio</taxon>
    </lineage>
</organism>
<dbReference type="EMBL" id="RKIK01000034">
    <property type="protein sequence ID" value="ROV59728.1"/>
    <property type="molecule type" value="Genomic_DNA"/>
</dbReference>
<proteinExistence type="predicted"/>
<dbReference type="InterPro" id="IPR006439">
    <property type="entry name" value="HAD-SF_hydro_IA"/>
</dbReference>
<dbReference type="InterPro" id="IPR036412">
    <property type="entry name" value="HAD-like_sf"/>
</dbReference>
<accession>A0A3N3DZQ6</accession>
<dbReference type="RefSeq" id="WP_123782341.1">
    <property type="nucleotide sequence ID" value="NZ_RKIK01000034.1"/>
</dbReference>
<dbReference type="SFLD" id="SFLDG01129">
    <property type="entry name" value="C1.5:_HAD__Beta-PGM__Phosphata"/>
    <property type="match status" value="1"/>
</dbReference>
<dbReference type="InterPro" id="IPR041492">
    <property type="entry name" value="HAD_2"/>
</dbReference>
<dbReference type="NCBIfam" id="TIGR01509">
    <property type="entry name" value="HAD-SF-IA-v3"/>
    <property type="match status" value="1"/>
</dbReference>
<sequence length="212" mass="23870">MLKAILFDMDGLIFDTEAIYKQSWQYAAQEQQLDLSDEFYQRFIGVQDPDCEQMLSQHFGKQIDMARYIKVRNQHFHHQRQAGVALKPGFVELLHAIKQRGLTTAIVTSSRRAEVEFNFAPTPYLSQFDLIISAEDVALGKPHPDCYLLACQRLGFAANECLVLEDSNNGIRAALAAGCQAIMIPDLLPPEPELVRDIAIYDSLTEVIAVLN</sequence>
<protein>
    <submittedName>
        <fullName evidence="1">HAD family phosphatase</fullName>
    </submittedName>
</protein>
<dbReference type="InterPro" id="IPR023214">
    <property type="entry name" value="HAD_sf"/>
</dbReference>
<dbReference type="Gene3D" id="1.10.150.240">
    <property type="entry name" value="Putative phosphatase, domain 2"/>
    <property type="match status" value="1"/>
</dbReference>
<dbReference type="PANTHER" id="PTHR18901">
    <property type="entry name" value="2-DEOXYGLUCOSE-6-PHOSPHATE PHOSPHATASE 2"/>
    <property type="match status" value="1"/>
</dbReference>